<dbReference type="SUPFAM" id="SSF89372">
    <property type="entry name" value="Fucose-specific lectin"/>
    <property type="match status" value="1"/>
</dbReference>
<dbReference type="Proteomes" id="UP001302126">
    <property type="component" value="Unassembled WGS sequence"/>
</dbReference>
<protein>
    <recommendedName>
        <fullName evidence="4">Fucose-specific lectin</fullName>
    </recommendedName>
</protein>
<keyword evidence="3" id="KW-1185">Reference proteome</keyword>
<accession>A0AAN6WLR0</accession>
<sequence length="354" mass="37879">MALKYLPLLAALGAIQGVVAQLEAVAPLSRLASWSKVTVGTTPSNCLAASTPGESLFTRVYYQSPDNHLREACRNPGVNTWTHGTLSGGRPVTAAPNSPLAVLHWTDGGNNDVITLWYADAAQQLTEKRFQNGTWGADRDLGVKVHINPSVPGSIAAVAESPSGWVSVIYRDDINRVSVCRYLWSDLTMKCSAGVITSFDTALDGTSTAAFLDTDGPHLFYQATSTSVINAAIELVPNGTAKWFLKTGFRNTAQGVQFAGYRGRYPGGELQRFMLATTTDNNNVISQTYSRDYCGGWCTCYAATTPAVTSTIVGLAVSSCTSNQKAYWVTGSKIAEMTVEPVKGWQLSNGNILA</sequence>
<reference evidence="2" key="1">
    <citation type="journal article" date="2023" name="Mol. Phylogenet. Evol.">
        <title>Genome-scale phylogeny and comparative genomics of the fungal order Sordariales.</title>
        <authorList>
            <person name="Hensen N."/>
            <person name="Bonometti L."/>
            <person name="Westerberg I."/>
            <person name="Brannstrom I.O."/>
            <person name="Guillou S."/>
            <person name="Cros-Aarteil S."/>
            <person name="Calhoun S."/>
            <person name="Haridas S."/>
            <person name="Kuo A."/>
            <person name="Mondo S."/>
            <person name="Pangilinan J."/>
            <person name="Riley R."/>
            <person name="LaButti K."/>
            <person name="Andreopoulos B."/>
            <person name="Lipzen A."/>
            <person name="Chen C."/>
            <person name="Yan M."/>
            <person name="Daum C."/>
            <person name="Ng V."/>
            <person name="Clum A."/>
            <person name="Steindorff A."/>
            <person name="Ohm R.A."/>
            <person name="Martin F."/>
            <person name="Silar P."/>
            <person name="Natvig D.O."/>
            <person name="Lalanne C."/>
            <person name="Gautier V."/>
            <person name="Ament-Velasquez S.L."/>
            <person name="Kruys A."/>
            <person name="Hutchinson M.I."/>
            <person name="Powell A.J."/>
            <person name="Barry K."/>
            <person name="Miller A.N."/>
            <person name="Grigoriev I.V."/>
            <person name="Debuchy R."/>
            <person name="Gladieux P."/>
            <person name="Hiltunen Thoren M."/>
            <person name="Johannesson H."/>
        </authorList>
    </citation>
    <scope>NUCLEOTIDE SEQUENCE</scope>
    <source>
        <strain evidence="2">PSN309</strain>
    </source>
</reference>
<evidence type="ECO:0000256" key="1">
    <source>
        <dbReference type="SAM" id="SignalP"/>
    </source>
</evidence>
<reference evidence="2" key="2">
    <citation type="submission" date="2023-05" db="EMBL/GenBank/DDBJ databases">
        <authorList>
            <consortium name="Lawrence Berkeley National Laboratory"/>
            <person name="Steindorff A."/>
            <person name="Hensen N."/>
            <person name="Bonometti L."/>
            <person name="Westerberg I."/>
            <person name="Brannstrom I.O."/>
            <person name="Guillou S."/>
            <person name="Cros-Aarteil S."/>
            <person name="Calhoun S."/>
            <person name="Haridas S."/>
            <person name="Kuo A."/>
            <person name="Mondo S."/>
            <person name="Pangilinan J."/>
            <person name="Riley R."/>
            <person name="Labutti K."/>
            <person name="Andreopoulos B."/>
            <person name="Lipzen A."/>
            <person name="Chen C."/>
            <person name="Yanf M."/>
            <person name="Daum C."/>
            <person name="Ng V."/>
            <person name="Clum A."/>
            <person name="Ohm R."/>
            <person name="Martin F."/>
            <person name="Silar P."/>
            <person name="Natvig D."/>
            <person name="Lalanne C."/>
            <person name="Gautier V."/>
            <person name="Ament-Velasquez S.L."/>
            <person name="Kruys A."/>
            <person name="Hutchinson M.I."/>
            <person name="Powell A.J."/>
            <person name="Barry K."/>
            <person name="Miller A.N."/>
            <person name="Grigoriev I.V."/>
            <person name="Debuchy R."/>
            <person name="Gladieux P."/>
            <person name="Thoren M.H."/>
            <person name="Johannesson H."/>
        </authorList>
    </citation>
    <scope>NUCLEOTIDE SEQUENCE</scope>
    <source>
        <strain evidence="2">PSN309</strain>
    </source>
</reference>
<proteinExistence type="predicted"/>
<name>A0AAN6WLR0_9PEZI</name>
<dbReference type="Gene3D" id="2.120.10.70">
    <property type="entry name" value="Fucose-specific lectin"/>
    <property type="match status" value="1"/>
</dbReference>
<organism evidence="2 3">
    <name type="scientific">Podospora australis</name>
    <dbReference type="NCBI Taxonomy" id="1536484"/>
    <lineage>
        <taxon>Eukaryota</taxon>
        <taxon>Fungi</taxon>
        <taxon>Dikarya</taxon>
        <taxon>Ascomycota</taxon>
        <taxon>Pezizomycotina</taxon>
        <taxon>Sordariomycetes</taxon>
        <taxon>Sordariomycetidae</taxon>
        <taxon>Sordariales</taxon>
        <taxon>Podosporaceae</taxon>
        <taxon>Podospora</taxon>
    </lineage>
</organism>
<evidence type="ECO:0000313" key="2">
    <source>
        <dbReference type="EMBL" id="KAK4182462.1"/>
    </source>
</evidence>
<feature type="chain" id="PRO_5042831151" description="Fucose-specific lectin" evidence="1">
    <location>
        <begin position="21"/>
        <end position="354"/>
    </location>
</feature>
<dbReference type="EMBL" id="MU864657">
    <property type="protein sequence ID" value="KAK4182462.1"/>
    <property type="molecule type" value="Genomic_DNA"/>
</dbReference>
<feature type="signal peptide" evidence="1">
    <location>
        <begin position="1"/>
        <end position="20"/>
    </location>
</feature>
<comment type="caution">
    <text evidence="2">The sequence shown here is derived from an EMBL/GenBank/DDBJ whole genome shotgun (WGS) entry which is preliminary data.</text>
</comment>
<evidence type="ECO:0008006" key="4">
    <source>
        <dbReference type="Google" id="ProtNLM"/>
    </source>
</evidence>
<dbReference type="AlphaFoldDB" id="A0AAN6WLR0"/>
<evidence type="ECO:0000313" key="3">
    <source>
        <dbReference type="Proteomes" id="UP001302126"/>
    </source>
</evidence>
<keyword evidence="1" id="KW-0732">Signal</keyword>
<gene>
    <name evidence="2" type="ORF">QBC35DRAFT_479050</name>
</gene>